<dbReference type="PANTHER" id="PTHR31170">
    <property type="entry name" value="BNAC04G53230D PROTEIN"/>
    <property type="match status" value="1"/>
</dbReference>
<dbReference type="InterPro" id="IPR004158">
    <property type="entry name" value="DUF247_pln"/>
</dbReference>
<comment type="caution">
    <text evidence="2">The sequence shown here is derived from an EMBL/GenBank/DDBJ whole genome shotgun (WGS) entry which is preliminary data.</text>
</comment>
<gene>
    <name evidence="2" type="ORF">E3N88_33447</name>
</gene>
<keyword evidence="1" id="KW-0472">Membrane</keyword>
<dbReference type="Pfam" id="PF03140">
    <property type="entry name" value="DUF247"/>
    <property type="match status" value="1"/>
</dbReference>
<keyword evidence="3" id="KW-1185">Reference proteome</keyword>
<reference evidence="2 3" key="1">
    <citation type="submission" date="2019-05" db="EMBL/GenBank/DDBJ databases">
        <title>Mikania micrantha, genome provides insights into the molecular mechanism of rapid growth.</title>
        <authorList>
            <person name="Liu B."/>
        </authorList>
    </citation>
    <scope>NUCLEOTIDE SEQUENCE [LARGE SCALE GENOMIC DNA]</scope>
    <source>
        <strain evidence="2">NLD-2019</strain>
        <tissue evidence="2">Leaf</tissue>
    </source>
</reference>
<evidence type="ECO:0000256" key="1">
    <source>
        <dbReference type="SAM" id="Phobius"/>
    </source>
</evidence>
<evidence type="ECO:0000313" key="3">
    <source>
        <dbReference type="Proteomes" id="UP000326396"/>
    </source>
</evidence>
<organism evidence="2 3">
    <name type="scientific">Mikania micrantha</name>
    <name type="common">bitter vine</name>
    <dbReference type="NCBI Taxonomy" id="192012"/>
    <lineage>
        <taxon>Eukaryota</taxon>
        <taxon>Viridiplantae</taxon>
        <taxon>Streptophyta</taxon>
        <taxon>Embryophyta</taxon>
        <taxon>Tracheophyta</taxon>
        <taxon>Spermatophyta</taxon>
        <taxon>Magnoliopsida</taxon>
        <taxon>eudicotyledons</taxon>
        <taxon>Gunneridae</taxon>
        <taxon>Pentapetalae</taxon>
        <taxon>asterids</taxon>
        <taxon>campanulids</taxon>
        <taxon>Asterales</taxon>
        <taxon>Asteraceae</taxon>
        <taxon>Asteroideae</taxon>
        <taxon>Heliantheae alliance</taxon>
        <taxon>Eupatorieae</taxon>
        <taxon>Mikania</taxon>
    </lineage>
</organism>
<proteinExistence type="predicted"/>
<feature type="transmembrane region" description="Helical" evidence="1">
    <location>
        <begin position="412"/>
        <end position="435"/>
    </location>
</feature>
<name>A0A5N6MBZ4_9ASTR</name>
<dbReference type="PANTHER" id="PTHR31170:SF25">
    <property type="entry name" value="BNAA09G04570D PROTEIN"/>
    <property type="match status" value="1"/>
</dbReference>
<protein>
    <submittedName>
        <fullName evidence="2">Uncharacterized protein</fullName>
    </submittedName>
</protein>
<dbReference type="EMBL" id="SZYD01000016">
    <property type="protein sequence ID" value="KAD3337926.1"/>
    <property type="molecule type" value="Genomic_DNA"/>
</dbReference>
<dbReference type="Proteomes" id="UP000326396">
    <property type="component" value="Linkage Group LG6"/>
</dbReference>
<evidence type="ECO:0000313" key="2">
    <source>
        <dbReference type="EMBL" id="KAD3337926.1"/>
    </source>
</evidence>
<accession>A0A5N6MBZ4</accession>
<sequence length="441" mass="50908">MENHDLEHGNEGTLHDRTQRLLDRLQKLADNEPDRFSPSIAVVPNTLRDLSAKSFSPREVSIGPLHHNHIKGEMQKENYLLELLICIPFPKEDILKSCMQKVYNSMEKILICYGYAQMKTNDDKYNELAEMMVMDACFILGLCNNISEYDESYRGNMVLDRTIIYDLVLLENQIPFFVLDQIFQCTILKFKTTTTLLEFIRPLLNLLNVFQANINIDNISISENDHILSILYQCYKPQHPIIPDLVTSPIHSAVYLAKAGVSFKPARNPKWLLGMDVKLSRFSCCFSWCFCTPTLRMPVLYVHDFTELVLRNLVAYEQHSSQTSKFIASYAYAMDMLVTTQEDVAKLIDSKVVVNSMGSNEEAAKMMNSICKEVASEHWFYEYQWKILRENSNSYCQKNIVELRNTYCRSPWTTIALLVGIIIFALTVIQTIYTIESTRSK</sequence>
<keyword evidence="1" id="KW-0812">Transmembrane</keyword>
<dbReference type="AlphaFoldDB" id="A0A5N6MBZ4"/>
<dbReference type="OrthoDB" id="591587at2759"/>
<keyword evidence="1" id="KW-1133">Transmembrane helix</keyword>